<feature type="transmembrane region" description="Helical" evidence="7">
    <location>
        <begin position="194"/>
        <end position="214"/>
    </location>
</feature>
<keyword evidence="4 7" id="KW-1133">Transmembrane helix</keyword>
<evidence type="ECO:0000256" key="6">
    <source>
        <dbReference type="SAM" id="MobiDB-lite"/>
    </source>
</evidence>
<evidence type="ECO:0000256" key="5">
    <source>
        <dbReference type="ARBA" id="ARBA00023136"/>
    </source>
</evidence>
<dbReference type="InterPro" id="IPR051791">
    <property type="entry name" value="Pra-immunoreactive"/>
</dbReference>
<evidence type="ECO:0000313" key="10">
    <source>
        <dbReference type="EMBL" id="NNG40280.1"/>
    </source>
</evidence>
<feature type="compositionally biased region" description="Low complexity" evidence="6">
    <location>
        <begin position="58"/>
        <end position="67"/>
    </location>
</feature>
<keyword evidence="5 7" id="KW-0472">Membrane</keyword>
<dbReference type="InterPro" id="IPR010432">
    <property type="entry name" value="RDD"/>
</dbReference>
<evidence type="ECO:0000256" key="4">
    <source>
        <dbReference type="ARBA" id="ARBA00022989"/>
    </source>
</evidence>
<evidence type="ECO:0000259" key="9">
    <source>
        <dbReference type="Pfam" id="PF10708"/>
    </source>
</evidence>
<reference evidence="10 11" key="1">
    <citation type="submission" date="2020-05" db="EMBL/GenBank/DDBJ databases">
        <title>Flexivirga sp. ID2601S isolated from air conditioner.</title>
        <authorList>
            <person name="Kim D.H."/>
        </authorList>
    </citation>
    <scope>NUCLEOTIDE SEQUENCE [LARGE SCALE GENOMIC DNA]</scope>
    <source>
        <strain evidence="10 11">ID2601S</strain>
    </source>
</reference>
<evidence type="ECO:0000256" key="3">
    <source>
        <dbReference type="ARBA" id="ARBA00022692"/>
    </source>
</evidence>
<feature type="domain" description="DUF2510" evidence="9">
    <location>
        <begin position="7"/>
        <end position="35"/>
    </location>
</feature>
<name>A0A849APP1_9MICO</name>
<dbReference type="PANTHER" id="PTHR36115">
    <property type="entry name" value="PROLINE-RICH ANTIGEN HOMOLOG-RELATED"/>
    <property type="match status" value="1"/>
</dbReference>
<proteinExistence type="predicted"/>
<evidence type="ECO:0000259" key="8">
    <source>
        <dbReference type="Pfam" id="PF06271"/>
    </source>
</evidence>
<feature type="compositionally biased region" description="Basic and acidic residues" evidence="6">
    <location>
        <begin position="81"/>
        <end position="91"/>
    </location>
</feature>
<accession>A0A849APP1</accession>
<feature type="transmembrane region" description="Helical" evidence="7">
    <location>
        <begin position="136"/>
        <end position="158"/>
    </location>
</feature>
<feature type="region of interest" description="Disordered" evidence="6">
    <location>
        <begin position="30"/>
        <end position="125"/>
    </location>
</feature>
<dbReference type="PANTHER" id="PTHR36115:SF4">
    <property type="entry name" value="MEMBRANE PROTEIN"/>
    <property type="match status" value="1"/>
</dbReference>
<dbReference type="RefSeq" id="WP_171156392.1">
    <property type="nucleotide sequence ID" value="NZ_JABENB010000002.1"/>
</dbReference>
<feature type="compositionally biased region" description="Low complexity" evidence="6">
    <location>
        <begin position="103"/>
        <end position="118"/>
    </location>
</feature>
<feature type="compositionally biased region" description="Basic and acidic residues" evidence="6">
    <location>
        <begin position="42"/>
        <end position="57"/>
    </location>
</feature>
<evidence type="ECO:0000256" key="2">
    <source>
        <dbReference type="ARBA" id="ARBA00022475"/>
    </source>
</evidence>
<keyword evidence="11" id="KW-1185">Reference proteome</keyword>
<dbReference type="Pfam" id="PF06271">
    <property type="entry name" value="RDD"/>
    <property type="match status" value="1"/>
</dbReference>
<dbReference type="Pfam" id="PF10708">
    <property type="entry name" value="DUF2510"/>
    <property type="match status" value="1"/>
</dbReference>
<dbReference type="Proteomes" id="UP000557772">
    <property type="component" value="Unassembled WGS sequence"/>
</dbReference>
<keyword evidence="3 7" id="KW-0812">Transmembrane</keyword>
<comment type="caution">
    <text evidence="10">The sequence shown here is derived from an EMBL/GenBank/DDBJ whole genome shotgun (WGS) entry which is preliminary data.</text>
</comment>
<dbReference type="EMBL" id="JABENB010000002">
    <property type="protein sequence ID" value="NNG40280.1"/>
    <property type="molecule type" value="Genomic_DNA"/>
</dbReference>
<dbReference type="GO" id="GO:0005886">
    <property type="term" value="C:plasma membrane"/>
    <property type="evidence" value="ECO:0007669"/>
    <property type="project" value="UniProtKB-SubCell"/>
</dbReference>
<feature type="domain" description="RDD" evidence="8">
    <location>
        <begin position="129"/>
        <end position="291"/>
    </location>
</feature>
<dbReference type="AlphaFoldDB" id="A0A849APP1"/>
<dbReference type="InterPro" id="IPR018929">
    <property type="entry name" value="DUF2510"/>
</dbReference>
<evidence type="ECO:0000256" key="7">
    <source>
        <dbReference type="SAM" id="Phobius"/>
    </source>
</evidence>
<sequence length="316" mass="34652">MTDRPSGWYDDPDDPDLLRYWDGILWSDRTMPKVKPGLDQSRIGDSKQQWEEAEARRQAAQVGSAPPAGGPRPPLQPYQSGDRDPYRRDAGQRPPSGQRFGEQGPAPYGQPYAPYAQQVGKTTPDGEPTASWWRRLVAYFLDYLLIAAVALVIALPWVRPWMDKFSTWYGDVMDAARAGRSQPPMPDSLLQLPWQYPLIMLGLYLVYEIGLVTWRGQTLGKMALGIRVRGAGSTARPPLAAVAVRSLVKGIPFLGGLIPLAGSLGSVFGLIDGLLPLGDKHAQSLHDKAAKTYVVPRDPKLPAYGQGPYAGPPQGR</sequence>
<evidence type="ECO:0000256" key="1">
    <source>
        <dbReference type="ARBA" id="ARBA00004651"/>
    </source>
</evidence>
<gene>
    <name evidence="10" type="ORF">HJ588_13495</name>
</gene>
<evidence type="ECO:0000313" key="11">
    <source>
        <dbReference type="Proteomes" id="UP000557772"/>
    </source>
</evidence>
<organism evidence="10 11">
    <name type="scientific">Flexivirga aerilata</name>
    <dbReference type="NCBI Taxonomy" id="1656889"/>
    <lineage>
        <taxon>Bacteria</taxon>
        <taxon>Bacillati</taxon>
        <taxon>Actinomycetota</taxon>
        <taxon>Actinomycetes</taxon>
        <taxon>Micrococcales</taxon>
        <taxon>Dermacoccaceae</taxon>
        <taxon>Flexivirga</taxon>
    </lineage>
</organism>
<protein>
    <submittedName>
        <fullName evidence="10">RDD family protein</fullName>
    </submittedName>
</protein>
<keyword evidence="2" id="KW-1003">Cell membrane</keyword>
<comment type="subcellular location">
    <subcellularLocation>
        <location evidence="1">Cell membrane</location>
        <topology evidence="1">Multi-pass membrane protein</topology>
    </subcellularLocation>
</comment>